<protein>
    <recommendedName>
        <fullName evidence="9">Membrane fusion protein (MFP) family protein</fullName>
    </recommendedName>
</protein>
<dbReference type="PRINTS" id="PR01490">
    <property type="entry name" value="RTXTOXIND"/>
</dbReference>
<feature type="coiled-coil region" evidence="10">
    <location>
        <begin position="145"/>
        <end position="186"/>
    </location>
</feature>
<keyword evidence="6" id="KW-0812">Transmembrane</keyword>
<dbReference type="InterPro" id="IPR010129">
    <property type="entry name" value="T1SS_HlyD"/>
</dbReference>
<keyword evidence="8" id="KW-0472">Membrane</keyword>
<dbReference type="GO" id="GO:0005886">
    <property type="term" value="C:plasma membrane"/>
    <property type="evidence" value="ECO:0007669"/>
    <property type="project" value="UniProtKB-SubCell"/>
</dbReference>
<dbReference type="EMBL" id="JABFBC010000002">
    <property type="protein sequence ID" value="NNU81643.1"/>
    <property type="molecule type" value="Genomic_DNA"/>
</dbReference>
<keyword evidence="5 9" id="KW-0997">Cell inner membrane</keyword>
<proteinExistence type="inferred from homology"/>
<dbReference type="NCBIfam" id="TIGR01843">
    <property type="entry name" value="type_I_hlyD"/>
    <property type="match status" value="1"/>
</dbReference>
<evidence type="ECO:0000256" key="6">
    <source>
        <dbReference type="ARBA" id="ARBA00022692"/>
    </source>
</evidence>
<reference evidence="13 14" key="1">
    <citation type="submission" date="2020-05" db="EMBL/GenBank/DDBJ databases">
        <title>Gimesia benthica sp. nov., a novel planctomycete isolated from a deep-sea water sample of the Northwest Indian Ocean.</title>
        <authorList>
            <person name="Wang J."/>
            <person name="Ruan C."/>
            <person name="Song L."/>
            <person name="Zhu Y."/>
            <person name="Li A."/>
            <person name="Zheng X."/>
            <person name="Wang L."/>
            <person name="Lu Z."/>
            <person name="Huang Y."/>
            <person name="Du W."/>
            <person name="Zhou Y."/>
            <person name="Huang L."/>
            <person name="Dai X."/>
        </authorList>
    </citation>
    <scope>NUCLEOTIDE SEQUENCE [LARGE SCALE GENOMIC DNA]</scope>
    <source>
        <strain evidence="13 14">YYQ-30</strain>
    </source>
</reference>
<evidence type="ECO:0000256" key="9">
    <source>
        <dbReference type="RuleBase" id="RU365093"/>
    </source>
</evidence>
<comment type="similarity">
    <text evidence="2 9">Belongs to the membrane fusion protein (MFP) (TC 8.A.1) family.</text>
</comment>
<dbReference type="Proteomes" id="UP000572377">
    <property type="component" value="Unassembled WGS sequence"/>
</dbReference>
<keyword evidence="4 9" id="KW-1003">Cell membrane</keyword>
<evidence type="ECO:0000256" key="10">
    <source>
        <dbReference type="SAM" id="Coils"/>
    </source>
</evidence>
<comment type="caution">
    <text evidence="13">The sequence shown here is derived from an EMBL/GenBank/DDBJ whole genome shotgun (WGS) entry which is preliminary data.</text>
</comment>
<keyword evidence="3 9" id="KW-0813">Transport</keyword>
<dbReference type="GO" id="GO:0015031">
    <property type="term" value="P:protein transport"/>
    <property type="evidence" value="ECO:0007669"/>
    <property type="project" value="InterPro"/>
</dbReference>
<gene>
    <name evidence="13" type="ORF">HMH01_14475</name>
</gene>
<evidence type="ECO:0000313" key="14">
    <source>
        <dbReference type="Proteomes" id="UP000572377"/>
    </source>
</evidence>
<keyword evidence="14" id="KW-1185">Reference proteome</keyword>
<accession>A0A849L5W1</accession>
<dbReference type="InterPro" id="IPR050739">
    <property type="entry name" value="MFP"/>
</dbReference>
<dbReference type="InterPro" id="IPR058781">
    <property type="entry name" value="HH_AprE-like"/>
</dbReference>
<dbReference type="PANTHER" id="PTHR30386:SF17">
    <property type="entry name" value="ALKALINE PROTEASE SECRETION PROTEIN APRE"/>
    <property type="match status" value="1"/>
</dbReference>
<dbReference type="InterPro" id="IPR058982">
    <property type="entry name" value="Beta-barrel_AprE"/>
</dbReference>
<evidence type="ECO:0000256" key="2">
    <source>
        <dbReference type="ARBA" id="ARBA00009477"/>
    </source>
</evidence>
<evidence type="ECO:0000256" key="7">
    <source>
        <dbReference type="ARBA" id="ARBA00022989"/>
    </source>
</evidence>
<evidence type="ECO:0000313" key="13">
    <source>
        <dbReference type="EMBL" id="NNU81643.1"/>
    </source>
</evidence>
<evidence type="ECO:0000256" key="8">
    <source>
        <dbReference type="ARBA" id="ARBA00023136"/>
    </source>
</evidence>
<sequence>MTARRPGAFSAARPVALGFAALAILVIGLGGWSAMARISGAVVTGGMIEVEGNRQAVQHPDGGVIGDIRVIEGQDVTAGEVLLRFDDTLLRSELAIIEAQLFEGLARKARLVAERDGADAPEFAPDLLAAATGSRDVQELIDGQRQLFFARRDSAEAEADQLRERIRQIERQIEGVGAQIAALSEQRSLIGEELADQQSLLERGLTQAGRVLALKRESARLGGLVGELQAREAQARAQISETGIQILRLTSTLREEAIAELRDLEVREFELRERRLAMLETLSRLDVRAPVSGIVYGRQVNSVGAVVRPADVLMYVVPQDEPLVIAARIETIHIDQVRVGQAASLRFPAFDQRMTPEIEGVVTRVSADAFTDQNTGIAYYTAELLPLPGETDKLGDRQLLPGMPVEAYIRTGERTPLNYLVKPLADYFNRAFRET</sequence>
<dbReference type="PANTHER" id="PTHR30386">
    <property type="entry name" value="MEMBRANE FUSION SUBUNIT OF EMRAB-TOLC MULTIDRUG EFFLUX PUMP"/>
    <property type="match status" value="1"/>
</dbReference>
<feature type="domain" description="AprE-like long alpha-helical hairpin" evidence="11">
    <location>
        <begin position="91"/>
        <end position="275"/>
    </location>
</feature>
<evidence type="ECO:0000259" key="11">
    <source>
        <dbReference type="Pfam" id="PF25994"/>
    </source>
</evidence>
<dbReference type="Pfam" id="PF25994">
    <property type="entry name" value="HH_AprE"/>
    <property type="match status" value="1"/>
</dbReference>
<evidence type="ECO:0000256" key="5">
    <source>
        <dbReference type="ARBA" id="ARBA00022519"/>
    </source>
</evidence>
<evidence type="ECO:0000256" key="1">
    <source>
        <dbReference type="ARBA" id="ARBA00004377"/>
    </source>
</evidence>
<name>A0A849L5W1_9RHOB</name>
<dbReference type="Gene3D" id="2.40.30.170">
    <property type="match status" value="1"/>
</dbReference>
<comment type="subcellular location">
    <subcellularLocation>
        <location evidence="1 9">Cell inner membrane</location>
        <topology evidence="1 9">Single-pass membrane protein</topology>
    </subcellularLocation>
</comment>
<dbReference type="RefSeq" id="WP_171326470.1">
    <property type="nucleotide sequence ID" value="NZ_JABFBC010000002.1"/>
</dbReference>
<evidence type="ECO:0000256" key="4">
    <source>
        <dbReference type="ARBA" id="ARBA00022475"/>
    </source>
</evidence>
<keyword evidence="7" id="KW-1133">Transmembrane helix</keyword>
<feature type="domain" description="AprE-like beta-barrel" evidence="12">
    <location>
        <begin position="323"/>
        <end position="412"/>
    </location>
</feature>
<dbReference type="AlphaFoldDB" id="A0A849L5W1"/>
<dbReference type="Pfam" id="PF26002">
    <property type="entry name" value="Beta-barrel_AprE"/>
    <property type="match status" value="1"/>
</dbReference>
<evidence type="ECO:0000256" key="3">
    <source>
        <dbReference type="ARBA" id="ARBA00022448"/>
    </source>
</evidence>
<organism evidence="13 14">
    <name type="scientific">Halovulum dunhuangense</name>
    <dbReference type="NCBI Taxonomy" id="1505036"/>
    <lineage>
        <taxon>Bacteria</taxon>
        <taxon>Pseudomonadati</taxon>
        <taxon>Pseudomonadota</taxon>
        <taxon>Alphaproteobacteria</taxon>
        <taxon>Rhodobacterales</taxon>
        <taxon>Paracoccaceae</taxon>
        <taxon>Halovulum</taxon>
    </lineage>
</organism>
<keyword evidence="10" id="KW-0175">Coiled coil</keyword>
<evidence type="ECO:0000259" key="12">
    <source>
        <dbReference type="Pfam" id="PF26002"/>
    </source>
</evidence>